<organism evidence="1">
    <name type="scientific">Tanacetum cinerariifolium</name>
    <name type="common">Dalmatian daisy</name>
    <name type="synonym">Chrysanthemum cinerariifolium</name>
    <dbReference type="NCBI Taxonomy" id="118510"/>
    <lineage>
        <taxon>Eukaryota</taxon>
        <taxon>Viridiplantae</taxon>
        <taxon>Streptophyta</taxon>
        <taxon>Embryophyta</taxon>
        <taxon>Tracheophyta</taxon>
        <taxon>Spermatophyta</taxon>
        <taxon>Magnoliopsida</taxon>
        <taxon>eudicotyledons</taxon>
        <taxon>Gunneridae</taxon>
        <taxon>Pentapetalae</taxon>
        <taxon>asterids</taxon>
        <taxon>campanulids</taxon>
        <taxon>Asterales</taxon>
        <taxon>Asteraceae</taxon>
        <taxon>Asteroideae</taxon>
        <taxon>Anthemideae</taxon>
        <taxon>Anthemidinae</taxon>
        <taxon>Tanacetum</taxon>
    </lineage>
</organism>
<name>A0A699KCK3_TANCI</name>
<accession>A0A699KCK3</accession>
<comment type="caution">
    <text evidence="1">The sequence shown here is derived from an EMBL/GenBank/DDBJ whole genome shotgun (WGS) entry which is preliminary data.</text>
</comment>
<evidence type="ECO:0008006" key="2">
    <source>
        <dbReference type="Google" id="ProtNLM"/>
    </source>
</evidence>
<protein>
    <recommendedName>
        <fullName evidence="2">Integrase, catalytic region, zinc finger, CCHC-type, peptidase aspartic, catalytic</fullName>
    </recommendedName>
</protein>
<proteinExistence type="predicted"/>
<evidence type="ECO:0000313" key="1">
    <source>
        <dbReference type="EMBL" id="GFA87909.1"/>
    </source>
</evidence>
<sequence length="92" mass="10611">MILSGADNRPPMLDKDLYDSWKSRMELYMKNRERGRMILESVKHGPLIWPTIEENGVTRTKKYAKLSAAEKIQADCDMKATNIILQCIPDDI</sequence>
<dbReference type="EMBL" id="BKCJ010505991">
    <property type="protein sequence ID" value="GFA87909.1"/>
    <property type="molecule type" value="Genomic_DNA"/>
</dbReference>
<reference evidence="1" key="1">
    <citation type="journal article" date="2019" name="Sci. Rep.">
        <title>Draft genome of Tanacetum cinerariifolium, the natural source of mosquito coil.</title>
        <authorList>
            <person name="Yamashiro T."/>
            <person name="Shiraishi A."/>
            <person name="Satake H."/>
            <person name="Nakayama K."/>
        </authorList>
    </citation>
    <scope>NUCLEOTIDE SEQUENCE</scope>
</reference>
<dbReference type="AlphaFoldDB" id="A0A699KCK3"/>
<gene>
    <name evidence="1" type="ORF">Tci_659881</name>
</gene>